<dbReference type="InterPro" id="IPR051316">
    <property type="entry name" value="Zinc-reg_GTPase_activator"/>
</dbReference>
<comment type="similarity">
    <text evidence="4">Belongs to the SIMIBI class G3E GTPase family. ZNG1 subfamily.</text>
</comment>
<dbReference type="InterPro" id="IPR011629">
    <property type="entry name" value="CobW-like_C"/>
</dbReference>
<feature type="domain" description="CobW C-terminal" evidence="8">
    <location>
        <begin position="230"/>
        <end position="312"/>
    </location>
</feature>
<proteinExistence type="inferred from homology"/>
<dbReference type="RefSeq" id="WP_140455048.1">
    <property type="nucleotide sequence ID" value="NZ_VFRP01000016.1"/>
</dbReference>
<accession>A0A501WHB2</accession>
<dbReference type="EMBL" id="VFRP01000016">
    <property type="protein sequence ID" value="TPE49283.1"/>
    <property type="molecule type" value="Genomic_DNA"/>
</dbReference>
<dbReference type="Gene3D" id="3.40.50.300">
    <property type="entry name" value="P-loop containing nucleotide triphosphate hydrolases"/>
    <property type="match status" value="1"/>
</dbReference>
<dbReference type="Pfam" id="PF02492">
    <property type="entry name" value="cobW"/>
    <property type="match status" value="1"/>
</dbReference>
<name>A0A501WHB2_9RHOB</name>
<evidence type="ECO:0000259" key="8">
    <source>
        <dbReference type="Pfam" id="PF07683"/>
    </source>
</evidence>
<dbReference type="SUPFAM" id="SSF52540">
    <property type="entry name" value="P-loop containing nucleoside triphosphate hydrolases"/>
    <property type="match status" value="1"/>
</dbReference>
<comment type="catalytic activity">
    <reaction evidence="6">
        <text>GTP + H2O = GDP + phosphate + H(+)</text>
        <dbReference type="Rhea" id="RHEA:19669"/>
        <dbReference type="ChEBI" id="CHEBI:15377"/>
        <dbReference type="ChEBI" id="CHEBI:15378"/>
        <dbReference type="ChEBI" id="CHEBI:37565"/>
        <dbReference type="ChEBI" id="CHEBI:43474"/>
        <dbReference type="ChEBI" id="CHEBI:58189"/>
    </reaction>
    <physiologicalReaction direction="left-to-right" evidence="6">
        <dbReference type="Rhea" id="RHEA:19670"/>
    </physiologicalReaction>
</comment>
<dbReference type="PANTHER" id="PTHR13748:SF62">
    <property type="entry name" value="COBW DOMAIN-CONTAINING PROTEIN"/>
    <property type="match status" value="1"/>
</dbReference>
<dbReference type="GO" id="GO:0000166">
    <property type="term" value="F:nucleotide binding"/>
    <property type="evidence" value="ECO:0007669"/>
    <property type="project" value="UniProtKB-KW"/>
</dbReference>
<keyword evidence="1" id="KW-0547">Nucleotide-binding</keyword>
<dbReference type="AlphaFoldDB" id="A0A501WHB2"/>
<dbReference type="Proteomes" id="UP000319255">
    <property type="component" value="Unassembled WGS sequence"/>
</dbReference>
<sequence length="315" mass="32583">MTSARADGRLPLTIVGGFLGAGKSTWLRHQLSAGAFADHAVVVNEAAETPIDNLLLARARRLETLAAGCACCEGRAALVALLRGLCDRAWKDGIAGVVLETSGLADPAGIAAAVAGDPVLARRIAIARVISLVDGLNGALQLAAESLARAQAEAADTLVLTKAGMAEQSALARLTATLRRLNPVAEVVATERGAPARLPDGAAAPYRLPELAAAAPIRPRRLRIGAEAGWAALSTWLSALLVARGDDVVRVKGVVATPAGRLLIQSVRQRVQPPEILPPDDAGVAGPPPEVGTLVLLGRGIDEDLLERSWRRFGG</sequence>
<comment type="caution">
    <text evidence="9">The sequence shown here is derived from an EMBL/GenBank/DDBJ whole genome shotgun (WGS) entry which is preliminary data.</text>
</comment>
<dbReference type="Gene3D" id="3.30.1220.10">
    <property type="entry name" value="CobW-like, C-terminal domain"/>
    <property type="match status" value="1"/>
</dbReference>
<dbReference type="GO" id="GO:0016787">
    <property type="term" value="F:hydrolase activity"/>
    <property type="evidence" value="ECO:0007669"/>
    <property type="project" value="UniProtKB-KW"/>
</dbReference>
<evidence type="ECO:0000313" key="9">
    <source>
        <dbReference type="EMBL" id="TPE49283.1"/>
    </source>
</evidence>
<evidence type="ECO:0000256" key="2">
    <source>
        <dbReference type="ARBA" id="ARBA00022801"/>
    </source>
</evidence>
<comment type="function">
    <text evidence="5">Zinc chaperone that directly transfers zinc cofactor to target proteins, thereby activating them. Zinc is transferred from the CXCC motif in the GTPase domain to the zinc binding site in target proteins in a process requiring GTP hydrolysis.</text>
</comment>
<keyword evidence="2" id="KW-0378">Hydrolase</keyword>
<protein>
    <submittedName>
        <fullName evidence="9">GTP-binding protein</fullName>
    </submittedName>
</protein>
<dbReference type="GO" id="GO:0005737">
    <property type="term" value="C:cytoplasm"/>
    <property type="evidence" value="ECO:0007669"/>
    <property type="project" value="TreeGrafter"/>
</dbReference>
<dbReference type="OrthoDB" id="9808822at2"/>
<dbReference type="InterPro" id="IPR036627">
    <property type="entry name" value="CobW-likC_sf"/>
</dbReference>
<keyword evidence="3" id="KW-0143">Chaperone</keyword>
<organism evidence="9 10">
    <name type="scientific">Amaricoccus solimangrovi</name>
    <dbReference type="NCBI Taxonomy" id="2589815"/>
    <lineage>
        <taxon>Bacteria</taxon>
        <taxon>Pseudomonadati</taxon>
        <taxon>Pseudomonadota</taxon>
        <taxon>Alphaproteobacteria</taxon>
        <taxon>Rhodobacterales</taxon>
        <taxon>Paracoccaceae</taxon>
        <taxon>Amaricoccus</taxon>
    </lineage>
</organism>
<evidence type="ECO:0000256" key="1">
    <source>
        <dbReference type="ARBA" id="ARBA00022741"/>
    </source>
</evidence>
<dbReference type="PANTHER" id="PTHR13748">
    <property type="entry name" value="COBW-RELATED"/>
    <property type="match status" value="1"/>
</dbReference>
<evidence type="ECO:0000256" key="4">
    <source>
        <dbReference type="ARBA" id="ARBA00034320"/>
    </source>
</evidence>
<evidence type="ECO:0000313" key="10">
    <source>
        <dbReference type="Proteomes" id="UP000319255"/>
    </source>
</evidence>
<evidence type="ECO:0000256" key="3">
    <source>
        <dbReference type="ARBA" id="ARBA00023186"/>
    </source>
</evidence>
<dbReference type="InterPro" id="IPR027417">
    <property type="entry name" value="P-loop_NTPase"/>
</dbReference>
<dbReference type="CDD" id="cd03112">
    <property type="entry name" value="CobW-like"/>
    <property type="match status" value="1"/>
</dbReference>
<evidence type="ECO:0000259" key="7">
    <source>
        <dbReference type="Pfam" id="PF02492"/>
    </source>
</evidence>
<evidence type="ECO:0000256" key="5">
    <source>
        <dbReference type="ARBA" id="ARBA00045658"/>
    </source>
</evidence>
<dbReference type="InterPro" id="IPR003495">
    <property type="entry name" value="CobW/HypB/UreG_nucleotide-bd"/>
</dbReference>
<feature type="domain" description="CobW/HypB/UreG nucleotide-binding" evidence="7">
    <location>
        <begin position="11"/>
        <end position="188"/>
    </location>
</feature>
<evidence type="ECO:0000256" key="6">
    <source>
        <dbReference type="ARBA" id="ARBA00049117"/>
    </source>
</evidence>
<reference evidence="9 10" key="1">
    <citation type="submission" date="2019-06" db="EMBL/GenBank/DDBJ databases">
        <title>A novel bacterium of genus Amaricoccus, isolated from marine sediment.</title>
        <authorList>
            <person name="Huang H."/>
            <person name="Mo K."/>
            <person name="Hu Y."/>
        </authorList>
    </citation>
    <scope>NUCLEOTIDE SEQUENCE [LARGE SCALE GENOMIC DNA]</scope>
    <source>
        <strain evidence="9 10">HB172011</strain>
    </source>
</reference>
<dbReference type="Pfam" id="PF07683">
    <property type="entry name" value="CobW_C"/>
    <property type="match status" value="1"/>
</dbReference>
<dbReference type="SUPFAM" id="SSF90002">
    <property type="entry name" value="Hypothetical protein YjiA, C-terminal domain"/>
    <property type="match status" value="1"/>
</dbReference>
<keyword evidence="10" id="KW-1185">Reference proteome</keyword>
<gene>
    <name evidence="9" type="ORF">FJM51_15485</name>
</gene>